<dbReference type="EMBL" id="CP019581">
    <property type="protein sequence ID" value="AZK90841.1"/>
    <property type="molecule type" value="Genomic_DNA"/>
</dbReference>
<proteinExistence type="predicted"/>
<sequence length="180" mass="20367">MKFNFHILGDDSTIKTPTMVAPVVTVKYDDKTIPSTPTPLYQKEYTPFEDKVNEYELIKGFHLAETTVKKESEYGNIGATDYDLIKNIDPNAKITNGTVESNSDQTIYQWGIYFNYSKVLNKDWNELLDPNFQAKFGGAQKLLPTSIKVFEVPSDLLQNGNGIRFGIGDKLPIHQNIINL</sequence>
<accession>A0A3S8SB58</accession>
<name>A0A3S8SB58_LACHE</name>
<reference evidence="1 2" key="1">
    <citation type="submission" date="2017-02" db="EMBL/GenBank/DDBJ databases">
        <title>Complete genome sequence of Lactobacillus helveticus.</title>
        <authorList>
            <person name="Kim J.F."/>
            <person name="Chung Y."/>
            <person name="Kwak M."/>
        </authorList>
    </citation>
    <scope>NUCLEOTIDE SEQUENCE [LARGE SCALE GENOMIC DNA]</scope>
    <source>
        <strain evidence="1 2">LH5</strain>
    </source>
</reference>
<protein>
    <submittedName>
        <fullName evidence="1">Uncharacterized protein</fullName>
    </submittedName>
</protein>
<gene>
    <name evidence="1" type="ORF">LH5_00580</name>
</gene>
<organism evidence="1 2">
    <name type="scientific">Lactobacillus helveticus</name>
    <name type="common">Lactobacillus suntoryeus</name>
    <dbReference type="NCBI Taxonomy" id="1587"/>
    <lineage>
        <taxon>Bacteria</taxon>
        <taxon>Bacillati</taxon>
        <taxon>Bacillota</taxon>
        <taxon>Bacilli</taxon>
        <taxon>Lactobacillales</taxon>
        <taxon>Lactobacillaceae</taxon>
        <taxon>Lactobacillus</taxon>
    </lineage>
</organism>
<dbReference type="AlphaFoldDB" id="A0A3S8SB58"/>
<dbReference type="Proteomes" id="UP000267945">
    <property type="component" value="Chromosome"/>
</dbReference>
<evidence type="ECO:0000313" key="2">
    <source>
        <dbReference type="Proteomes" id="UP000267945"/>
    </source>
</evidence>
<dbReference type="RefSeq" id="WP_014918928.1">
    <property type="nucleotide sequence ID" value="NZ_CP019581.1"/>
</dbReference>
<evidence type="ECO:0000313" key="1">
    <source>
        <dbReference type="EMBL" id="AZK90841.1"/>
    </source>
</evidence>